<feature type="transmembrane region" description="Helical" evidence="1">
    <location>
        <begin position="208"/>
        <end position="230"/>
    </location>
</feature>
<sequence>MTAPASTYPTAVADLVPLARQWAAELGVTPSRNGLMKRFRIGDNKANAVLAALTSTTPDERVTAATAPAAPVMTDVAGPGPEITTEPAPVVASPQAAVDAAPGPVIAPTPVAPVAAPTTAALPVVKARPKVRSWPVFLIGLGAFVGIWSGWVELGALTGFGVVHPLPGIADNFSINTAITLPLGMEAYAAYALKAWMTSGVPARARKFAKWSTIIALMVGALGQIAYHLMAAQGITAAPWQITTAVACLPVIVLGLAATLAHLLANDEEAAGQR</sequence>
<protein>
    <submittedName>
        <fullName evidence="2">ABC transporter permease</fullName>
    </submittedName>
</protein>
<dbReference type="RefSeq" id="WP_120318301.1">
    <property type="nucleotide sequence ID" value="NZ_BONH01000085.1"/>
</dbReference>
<proteinExistence type="predicted"/>
<dbReference type="Proteomes" id="UP000659904">
    <property type="component" value="Unassembled WGS sequence"/>
</dbReference>
<keyword evidence="1" id="KW-0472">Membrane</keyword>
<gene>
    <name evidence="2" type="ORF">Cci01nite_83620</name>
</gene>
<evidence type="ECO:0000256" key="1">
    <source>
        <dbReference type="SAM" id="Phobius"/>
    </source>
</evidence>
<dbReference type="EMBL" id="BONH01000085">
    <property type="protein sequence ID" value="GIG03269.1"/>
    <property type="molecule type" value="Genomic_DNA"/>
</dbReference>
<keyword evidence="3" id="KW-1185">Reference proteome</keyword>
<keyword evidence="1" id="KW-1133">Transmembrane helix</keyword>
<reference evidence="2 3" key="1">
    <citation type="submission" date="2021-01" db="EMBL/GenBank/DDBJ databases">
        <title>Whole genome shotgun sequence of Catellatospora citrea NBRC 14495.</title>
        <authorList>
            <person name="Komaki H."/>
            <person name="Tamura T."/>
        </authorList>
    </citation>
    <scope>NUCLEOTIDE SEQUENCE [LARGE SCALE GENOMIC DNA]</scope>
    <source>
        <strain evidence="2 3">NBRC 14495</strain>
    </source>
</reference>
<accession>A0A8J3KQX1</accession>
<feature type="transmembrane region" description="Helical" evidence="1">
    <location>
        <begin position="242"/>
        <end position="265"/>
    </location>
</feature>
<name>A0A8J3KQX1_9ACTN</name>
<evidence type="ECO:0000313" key="3">
    <source>
        <dbReference type="Proteomes" id="UP000659904"/>
    </source>
</evidence>
<dbReference type="AlphaFoldDB" id="A0A8J3KQX1"/>
<keyword evidence="1" id="KW-0812">Transmembrane</keyword>
<organism evidence="2 3">
    <name type="scientific">Catellatospora citrea</name>
    <dbReference type="NCBI Taxonomy" id="53366"/>
    <lineage>
        <taxon>Bacteria</taxon>
        <taxon>Bacillati</taxon>
        <taxon>Actinomycetota</taxon>
        <taxon>Actinomycetes</taxon>
        <taxon>Micromonosporales</taxon>
        <taxon>Micromonosporaceae</taxon>
        <taxon>Catellatospora</taxon>
    </lineage>
</organism>
<feature type="transmembrane region" description="Helical" evidence="1">
    <location>
        <begin position="175"/>
        <end position="196"/>
    </location>
</feature>
<evidence type="ECO:0000313" key="2">
    <source>
        <dbReference type="EMBL" id="GIG03269.1"/>
    </source>
</evidence>
<comment type="caution">
    <text evidence="2">The sequence shown here is derived from an EMBL/GenBank/DDBJ whole genome shotgun (WGS) entry which is preliminary data.</text>
</comment>
<feature type="transmembrane region" description="Helical" evidence="1">
    <location>
        <begin position="136"/>
        <end position="163"/>
    </location>
</feature>